<proteinExistence type="predicted"/>
<keyword evidence="4" id="KW-1185">Reference proteome</keyword>
<dbReference type="RefSeq" id="WP_119435942.1">
    <property type="nucleotide sequence ID" value="NZ_QWGR01000001.1"/>
</dbReference>
<feature type="chain" id="PRO_5017339861" evidence="2">
    <location>
        <begin position="23"/>
        <end position="529"/>
    </location>
</feature>
<feature type="signal peptide" evidence="2">
    <location>
        <begin position="1"/>
        <end position="22"/>
    </location>
</feature>
<dbReference type="Gene3D" id="1.25.40.390">
    <property type="match status" value="1"/>
</dbReference>
<protein>
    <submittedName>
        <fullName evidence="3">SusD/RagB family nutrient-binding outer membrane lipoprotein</fullName>
    </submittedName>
</protein>
<evidence type="ECO:0000256" key="2">
    <source>
        <dbReference type="SAM" id="SignalP"/>
    </source>
</evidence>
<comment type="caution">
    <text evidence="3">The sequence shown here is derived from an EMBL/GenBank/DDBJ whole genome shotgun (WGS) entry which is preliminary data.</text>
</comment>
<organism evidence="3 4">
    <name type="scientific">Maribellus luteus</name>
    <dbReference type="NCBI Taxonomy" id="2305463"/>
    <lineage>
        <taxon>Bacteria</taxon>
        <taxon>Pseudomonadati</taxon>
        <taxon>Bacteroidota</taxon>
        <taxon>Bacteroidia</taxon>
        <taxon>Marinilabiliales</taxon>
        <taxon>Prolixibacteraceae</taxon>
        <taxon>Maribellus</taxon>
    </lineage>
</organism>
<dbReference type="Proteomes" id="UP000265926">
    <property type="component" value="Unassembled WGS sequence"/>
</dbReference>
<keyword evidence="2" id="KW-0732">Signal</keyword>
<dbReference type="SUPFAM" id="SSF48452">
    <property type="entry name" value="TPR-like"/>
    <property type="match status" value="1"/>
</dbReference>
<dbReference type="InterPro" id="IPR024302">
    <property type="entry name" value="SusD-like"/>
</dbReference>
<dbReference type="Pfam" id="PF12741">
    <property type="entry name" value="SusD-like"/>
    <property type="match status" value="1"/>
</dbReference>
<feature type="region of interest" description="Disordered" evidence="1">
    <location>
        <begin position="492"/>
        <end position="529"/>
    </location>
</feature>
<dbReference type="AlphaFoldDB" id="A0A399T6P0"/>
<accession>A0A399T6P0</accession>
<dbReference type="OrthoDB" id="1109828at2"/>
<evidence type="ECO:0000313" key="4">
    <source>
        <dbReference type="Proteomes" id="UP000265926"/>
    </source>
</evidence>
<evidence type="ECO:0000256" key="1">
    <source>
        <dbReference type="SAM" id="MobiDB-lite"/>
    </source>
</evidence>
<sequence>MKNVLKKITLLALSIAILFGCTDDFEDMNKNPLATTTLSPELVFPYVTWKATNINWETYQLGDNLGANLWAQYLANTSTGFTTDRYMYTDGFVNPGLWSPHFLDVVKNKKVVEADIENYPHSVYTYQLLRIMTAYSTAKVTDLFGDIPYFEAGTGVQKPKYDSQKDIYYDLFKELTESAQILSSGLQGQKDFKSADFIYNGDIQKWVKFANSLRLRLAIHISFVDPGKAKQEGEAALAAGVMGSNNESATIYTNNADWNSLGYPLITISHWNEFRVSKTLVDLLEKSGTVADPRLPLYIGKTKNFVTKGEGPAYKGMANGLPADQFTTAGNTLNEISNVHGLMFLPDWNLNGIDQSGVWITKRYPVMLYSEVCFLKAEAALLGWNGAGDAKTNYEEGIRSSFAYSREGIATDVLDLTQDETYITTGAVAWSAAADYETKLKQIITQKYIALFPNGNEAWTEYRRTGYPVFNAIVRSDDPDLKPGEIIKKIRYTDSERRNNPENASDPSLNGGKGDGQNVRVWWDTNRSK</sequence>
<gene>
    <name evidence="3" type="ORF">D1614_00600</name>
</gene>
<dbReference type="EMBL" id="QWGR01000001">
    <property type="protein sequence ID" value="RIJ50472.1"/>
    <property type="molecule type" value="Genomic_DNA"/>
</dbReference>
<keyword evidence="3" id="KW-0449">Lipoprotein</keyword>
<name>A0A399T6P0_9BACT</name>
<evidence type="ECO:0000313" key="3">
    <source>
        <dbReference type="EMBL" id="RIJ50472.1"/>
    </source>
</evidence>
<dbReference type="InterPro" id="IPR011990">
    <property type="entry name" value="TPR-like_helical_dom_sf"/>
</dbReference>
<reference evidence="3 4" key="1">
    <citation type="submission" date="2018-08" db="EMBL/GenBank/DDBJ databases">
        <title>Pallidiluteibacterium maritimus gen. nov., sp. nov., isolated from coastal sediment.</title>
        <authorList>
            <person name="Zhou L.Y."/>
        </authorList>
    </citation>
    <scope>NUCLEOTIDE SEQUENCE [LARGE SCALE GENOMIC DNA]</scope>
    <source>
        <strain evidence="3 4">XSD2</strain>
    </source>
</reference>
<dbReference type="PROSITE" id="PS51257">
    <property type="entry name" value="PROKAR_LIPOPROTEIN"/>
    <property type="match status" value="1"/>
</dbReference>